<feature type="signal peptide" evidence="1">
    <location>
        <begin position="1"/>
        <end position="19"/>
    </location>
</feature>
<keyword evidence="3" id="KW-1185">Reference proteome</keyword>
<accession>A0ABY5UY61</accession>
<dbReference type="RefSeq" id="WP_019245786.1">
    <property type="nucleotide sequence ID" value="NZ_CAPH01000009.1"/>
</dbReference>
<dbReference type="PANTHER" id="PTHR37833:SF1">
    <property type="entry name" value="SIGNAL PEPTIDE PROTEIN"/>
    <property type="match status" value="1"/>
</dbReference>
<dbReference type="PANTHER" id="PTHR37833">
    <property type="entry name" value="LIPOPROTEIN-RELATED"/>
    <property type="match status" value="1"/>
</dbReference>
<dbReference type="Gene3D" id="2.60.40.10">
    <property type="entry name" value="Immunoglobulins"/>
    <property type="match status" value="1"/>
</dbReference>
<keyword evidence="1" id="KW-0732">Signal</keyword>
<evidence type="ECO:0000313" key="2">
    <source>
        <dbReference type="EMBL" id="UWN56893.1"/>
    </source>
</evidence>
<feature type="chain" id="PRO_5047469524" evidence="1">
    <location>
        <begin position="20"/>
        <end position="125"/>
    </location>
</feature>
<dbReference type="InterPro" id="IPR011467">
    <property type="entry name" value="DUF1573"/>
</dbReference>
<dbReference type="InterPro" id="IPR013783">
    <property type="entry name" value="Ig-like_fold"/>
</dbReference>
<name>A0ABY5UY61_9BACT</name>
<dbReference type="Proteomes" id="UP001059295">
    <property type="component" value="Chromosome"/>
</dbReference>
<gene>
    <name evidence="2" type="ORF">NQ491_09585</name>
</gene>
<proteinExistence type="predicted"/>
<evidence type="ECO:0000313" key="3">
    <source>
        <dbReference type="Proteomes" id="UP001059295"/>
    </source>
</evidence>
<dbReference type="GeneID" id="82891985"/>
<reference evidence="2" key="1">
    <citation type="journal article" date="2022" name="Cell">
        <title>Design, construction, and in vivo augmentation of a complex gut microbiome.</title>
        <authorList>
            <person name="Cheng A.G."/>
            <person name="Ho P.Y."/>
            <person name="Aranda-Diaz A."/>
            <person name="Jain S."/>
            <person name="Yu F.B."/>
            <person name="Meng X."/>
            <person name="Wang M."/>
            <person name="Iakiviak M."/>
            <person name="Nagashima K."/>
            <person name="Zhao A."/>
            <person name="Murugkar P."/>
            <person name="Patil A."/>
            <person name="Atabakhsh K."/>
            <person name="Weakley A."/>
            <person name="Yan J."/>
            <person name="Brumbaugh A.R."/>
            <person name="Higginbottom S."/>
            <person name="Dimas A."/>
            <person name="Shiver A.L."/>
            <person name="Deutschbauer A."/>
            <person name="Neff N."/>
            <person name="Sonnenburg J.L."/>
            <person name="Huang K.C."/>
            <person name="Fischbach M.A."/>
        </authorList>
    </citation>
    <scope>NUCLEOTIDE SEQUENCE</scope>
    <source>
        <strain evidence="2">AP11</strain>
    </source>
</reference>
<sequence>MRRFLLLISLALAAGTLGGQPSLKFLKKSVDLGPADPKGAPVAESVAFVNAGDEPLVVLKVAKSCECVQAKFSKRPVMPGDTAVLTVTFNPRGQQSGDYLRALKVYANTPEKMHILTVQGSVGTK</sequence>
<dbReference type="Pfam" id="PF07610">
    <property type="entry name" value="DUF1573"/>
    <property type="match status" value="1"/>
</dbReference>
<protein>
    <submittedName>
        <fullName evidence="2">DUF1573 domain-containing protein</fullName>
    </submittedName>
</protein>
<organism evidence="2 3">
    <name type="scientific">Alistipes ihumii AP11</name>
    <dbReference type="NCBI Taxonomy" id="1211813"/>
    <lineage>
        <taxon>Bacteria</taxon>
        <taxon>Pseudomonadati</taxon>
        <taxon>Bacteroidota</taxon>
        <taxon>Bacteroidia</taxon>
        <taxon>Bacteroidales</taxon>
        <taxon>Rikenellaceae</taxon>
        <taxon>Alistipes</taxon>
    </lineage>
</organism>
<evidence type="ECO:0000256" key="1">
    <source>
        <dbReference type="SAM" id="SignalP"/>
    </source>
</evidence>
<dbReference type="EMBL" id="CP102294">
    <property type="protein sequence ID" value="UWN56893.1"/>
    <property type="molecule type" value="Genomic_DNA"/>
</dbReference>